<reference evidence="9" key="1">
    <citation type="submission" date="2018-12" db="EMBL/GenBank/DDBJ databases">
        <title>Draft genome sequence of Flaovobacterium columnare ARS1 isolated from channel catfish in Alabama.</title>
        <authorList>
            <person name="Cai W."/>
            <person name="Arias C."/>
        </authorList>
    </citation>
    <scope>NUCLEOTIDE SEQUENCE [LARGE SCALE GENOMIC DNA]</scope>
    <source>
        <strain evidence="9">ARS1</strain>
    </source>
</reference>
<keyword evidence="3" id="KW-0813">Transport</keyword>
<dbReference type="PANTHER" id="PTHR30269">
    <property type="entry name" value="TRANSMEMBRANE PROTEIN YFCA"/>
    <property type="match status" value="1"/>
</dbReference>
<accession>A0A437UEP0</accession>
<keyword evidence="7 8" id="KW-0472">Membrane</keyword>
<gene>
    <name evidence="9" type="ORF">EH230_00945</name>
</gene>
<keyword evidence="5 8" id="KW-0812">Transmembrane</keyword>
<protein>
    <recommendedName>
        <fullName evidence="8">Probable membrane transporter protein</fullName>
    </recommendedName>
</protein>
<dbReference type="InterPro" id="IPR052017">
    <property type="entry name" value="TSUP"/>
</dbReference>
<keyword evidence="6 8" id="KW-1133">Transmembrane helix</keyword>
<feature type="transmembrane region" description="Helical" evidence="8">
    <location>
        <begin position="236"/>
        <end position="256"/>
    </location>
</feature>
<comment type="caution">
    <text evidence="9">The sequence shown here is derived from an EMBL/GenBank/DDBJ whole genome shotgun (WGS) entry which is preliminary data.</text>
</comment>
<dbReference type="Proteomes" id="UP000288951">
    <property type="component" value="Unassembled WGS sequence"/>
</dbReference>
<evidence type="ECO:0000313" key="9">
    <source>
        <dbReference type="EMBL" id="RVU92102.1"/>
    </source>
</evidence>
<evidence type="ECO:0000256" key="6">
    <source>
        <dbReference type="ARBA" id="ARBA00022989"/>
    </source>
</evidence>
<feature type="transmembrane region" description="Helical" evidence="8">
    <location>
        <begin position="206"/>
        <end position="224"/>
    </location>
</feature>
<proteinExistence type="inferred from homology"/>
<evidence type="ECO:0000313" key="10">
    <source>
        <dbReference type="Proteomes" id="UP000288951"/>
    </source>
</evidence>
<evidence type="ECO:0000256" key="7">
    <source>
        <dbReference type="ARBA" id="ARBA00023136"/>
    </source>
</evidence>
<dbReference type="InterPro" id="IPR002781">
    <property type="entry name" value="TM_pro_TauE-like"/>
</dbReference>
<sequence length="257" mass="28501">MNYIIICAITFVGAGLTLFSGFGLGTILFPIFGLFFPVEIAITLTAIVHLLNNIFKFFLFRKNADRAIVLKFGLPAFIFSFLGAFLLNFLTDQNDLLEYNLANKVFKITLLKVLIGFLLILFALFDVIPKLKKIEFNRKYLSFGGALSGFFGGLSGHQGALRSAFLIRAGLTKESFIATGVVIAFFIDISRISIYLSRIINDPSNLDFKLITIATLSAFVGVYFGNKILKKTTLVFIQQVVAFLLFIYGISLIVGII</sequence>
<comment type="subcellular location">
    <subcellularLocation>
        <location evidence="1 8">Cell membrane</location>
        <topology evidence="1 8">Multi-pass membrane protein</topology>
    </subcellularLocation>
</comment>
<keyword evidence="10" id="KW-1185">Reference proteome</keyword>
<evidence type="ECO:0000256" key="8">
    <source>
        <dbReference type="RuleBase" id="RU363041"/>
    </source>
</evidence>
<organism evidence="9 10">
    <name type="scientific">Flavobacterium columnare</name>
    <dbReference type="NCBI Taxonomy" id="996"/>
    <lineage>
        <taxon>Bacteria</taxon>
        <taxon>Pseudomonadati</taxon>
        <taxon>Bacteroidota</taxon>
        <taxon>Flavobacteriia</taxon>
        <taxon>Flavobacteriales</taxon>
        <taxon>Flavobacteriaceae</taxon>
        <taxon>Flavobacterium</taxon>
    </lineage>
</organism>
<evidence type="ECO:0000256" key="5">
    <source>
        <dbReference type="ARBA" id="ARBA00022692"/>
    </source>
</evidence>
<dbReference type="OrthoDB" id="8480055at2"/>
<evidence type="ECO:0000256" key="1">
    <source>
        <dbReference type="ARBA" id="ARBA00004651"/>
    </source>
</evidence>
<keyword evidence="4 8" id="KW-1003">Cell membrane</keyword>
<evidence type="ECO:0000256" key="2">
    <source>
        <dbReference type="ARBA" id="ARBA00009142"/>
    </source>
</evidence>
<evidence type="ECO:0000256" key="3">
    <source>
        <dbReference type="ARBA" id="ARBA00022448"/>
    </source>
</evidence>
<dbReference type="Pfam" id="PF01925">
    <property type="entry name" value="TauE"/>
    <property type="match status" value="1"/>
</dbReference>
<dbReference type="EMBL" id="RQSM01000001">
    <property type="protein sequence ID" value="RVU92102.1"/>
    <property type="molecule type" value="Genomic_DNA"/>
</dbReference>
<name>A0A437UEP0_9FLAO</name>
<feature type="transmembrane region" description="Helical" evidence="8">
    <location>
        <begin position="110"/>
        <end position="128"/>
    </location>
</feature>
<feature type="transmembrane region" description="Helical" evidence="8">
    <location>
        <begin position="31"/>
        <end position="51"/>
    </location>
</feature>
<comment type="similarity">
    <text evidence="2 8">Belongs to the 4-toluene sulfonate uptake permease (TSUP) (TC 2.A.102) family.</text>
</comment>
<dbReference type="RefSeq" id="WP_127822811.1">
    <property type="nucleotide sequence ID" value="NZ_RQSM01000001.1"/>
</dbReference>
<dbReference type="AlphaFoldDB" id="A0A437UEP0"/>
<feature type="transmembrane region" description="Helical" evidence="8">
    <location>
        <begin position="176"/>
        <end position="194"/>
    </location>
</feature>
<dbReference type="GO" id="GO:0005886">
    <property type="term" value="C:plasma membrane"/>
    <property type="evidence" value="ECO:0007669"/>
    <property type="project" value="UniProtKB-SubCell"/>
</dbReference>
<feature type="transmembrane region" description="Helical" evidence="8">
    <location>
        <begin position="140"/>
        <end position="156"/>
    </location>
</feature>
<feature type="transmembrane region" description="Helical" evidence="8">
    <location>
        <begin position="72"/>
        <end position="90"/>
    </location>
</feature>
<dbReference type="PANTHER" id="PTHR30269:SF37">
    <property type="entry name" value="MEMBRANE TRANSPORTER PROTEIN"/>
    <property type="match status" value="1"/>
</dbReference>
<evidence type="ECO:0000256" key="4">
    <source>
        <dbReference type="ARBA" id="ARBA00022475"/>
    </source>
</evidence>